<accession>A0A401UF11</accession>
<gene>
    <name evidence="2" type="ORF">SanaruYs_37310</name>
</gene>
<dbReference type="Proteomes" id="UP000288227">
    <property type="component" value="Unassembled WGS sequence"/>
</dbReference>
<keyword evidence="1" id="KW-1133">Transmembrane helix</keyword>
<name>A0A401UF11_9BACT</name>
<keyword evidence="1" id="KW-0472">Membrane</keyword>
<dbReference type="RefSeq" id="WP_218022480.1">
    <property type="nucleotide sequence ID" value="NZ_BHXQ01000008.1"/>
</dbReference>
<evidence type="ECO:0000256" key="1">
    <source>
        <dbReference type="SAM" id="Phobius"/>
    </source>
</evidence>
<feature type="transmembrane region" description="Helical" evidence="1">
    <location>
        <begin position="160"/>
        <end position="180"/>
    </location>
</feature>
<evidence type="ECO:0000313" key="3">
    <source>
        <dbReference type="Proteomes" id="UP000288227"/>
    </source>
</evidence>
<evidence type="ECO:0008006" key="4">
    <source>
        <dbReference type="Google" id="ProtNLM"/>
    </source>
</evidence>
<feature type="transmembrane region" description="Helical" evidence="1">
    <location>
        <begin position="69"/>
        <end position="87"/>
    </location>
</feature>
<sequence>MVRISLPYLSLDYDVAFLRIKQWVINNDIWRTAFFIHVFTSTFLLLAGFTQFYNPFKKFSKLHRQLGKLYIFILLIFSAPAGLVMSLYANGGLLSQIAFTLLSVLWIFFTYRAYTAIRKRDFILHGNFMIRSYALTLSALTLRAWKYIIVLIFHPHPMDVYMLVAWLGWVPNLLIAEWLIRTKFSTKILSS</sequence>
<feature type="transmembrane region" description="Helical" evidence="1">
    <location>
        <begin position="93"/>
        <end position="111"/>
    </location>
</feature>
<feature type="transmembrane region" description="Helical" evidence="1">
    <location>
        <begin position="132"/>
        <end position="154"/>
    </location>
</feature>
<organism evidence="2 3">
    <name type="scientific">Chryseotalea sanaruensis</name>
    <dbReference type="NCBI Taxonomy" id="2482724"/>
    <lineage>
        <taxon>Bacteria</taxon>
        <taxon>Pseudomonadati</taxon>
        <taxon>Bacteroidota</taxon>
        <taxon>Cytophagia</taxon>
        <taxon>Cytophagales</taxon>
        <taxon>Chryseotaleaceae</taxon>
        <taxon>Chryseotalea</taxon>
    </lineage>
</organism>
<protein>
    <recommendedName>
        <fullName evidence="4">DUF2306 domain-containing protein</fullName>
    </recommendedName>
</protein>
<feature type="transmembrane region" description="Helical" evidence="1">
    <location>
        <begin position="29"/>
        <end position="49"/>
    </location>
</feature>
<comment type="caution">
    <text evidence="2">The sequence shown here is derived from an EMBL/GenBank/DDBJ whole genome shotgun (WGS) entry which is preliminary data.</text>
</comment>
<dbReference type="InterPro" id="IPR018750">
    <property type="entry name" value="DUF2306_membrane"/>
</dbReference>
<reference evidence="2 3" key="1">
    <citation type="submission" date="2018-11" db="EMBL/GenBank/DDBJ databases">
        <title>Chryseotalea sanarue gen. nov., sp., nov., a member of the family Cytophagaceae, isolated from a brackish lake in Hamamatsu Japan.</title>
        <authorList>
            <person name="Maejima Y."/>
            <person name="Iino T."/>
            <person name="Muraguchi Y."/>
            <person name="Fukuda K."/>
            <person name="Ohkuma M."/>
            <person name="Moriuchi R."/>
            <person name="Dohra H."/>
            <person name="Kimbara K."/>
            <person name="Shintani M."/>
        </authorList>
    </citation>
    <scope>NUCLEOTIDE SEQUENCE [LARGE SCALE GENOMIC DNA]</scope>
    <source>
        <strain evidence="2 3">Ys</strain>
    </source>
</reference>
<dbReference type="Pfam" id="PF10067">
    <property type="entry name" value="DUF2306"/>
    <property type="match status" value="1"/>
</dbReference>
<proteinExistence type="predicted"/>
<keyword evidence="1" id="KW-0812">Transmembrane</keyword>
<evidence type="ECO:0000313" key="2">
    <source>
        <dbReference type="EMBL" id="GCC53486.1"/>
    </source>
</evidence>
<keyword evidence="3" id="KW-1185">Reference proteome</keyword>
<dbReference type="EMBL" id="BHXQ01000008">
    <property type="protein sequence ID" value="GCC53486.1"/>
    <property type="molecule type" value="Genomic_DNA"/>
</dbReference>
<dbReference type="AlphaFoldDB" id="A0A401UF11"/>